<evidence type="ECO:0000313" key="13">
    <source>
        <dbReference type="Proteomes" id="UP001567538"/>
    </source>
</evidence>
<dbReference type="Pfam" id="PF03171">
    <property type="entry name" value="2OG-FeII_Oxy"/>
    <property type="match status" value="1"/>
</dbReference>
<feature type="domain" description="Fe2OG dioxygenase" evidence="11">
    <location>
        <begin position="188"/>
        <end position="292"/>
    </location>
</feature>
<dbReference type="EC" id="1.14.11.9" evidence="12"/>
<evidence type="ECO:0000256" key="1">
    <source>
        <dbReference type="ARBA" id="ARBA00001961"/>
    </source>
</evidence>
<dbReference type="SUPFAM" id="SSF51197">
    <property type="entry name" value="Clavaminate synthase-like"/>
    <property type="match status" value="1"/>
</dbReference>
<dbReference type="FunFam" id="2.60.120.330:FF:000016">
    <property type="entry name" value="Naringenin,2-oxoglutarate 3-dioxygenase"/>
    <property type="match status" value="1"/>
</dbReference>
<dbReference type="GO" id="GO:0045486">
    <property type="term" value="F:flavanone 3-dioxygenase activity"/>
    <property type="evidence" value="ECO:0007669"/>
    <property type="project" value="UniProtKB-EC"/>
</dbReference>
<keyword evidence="5" id="KW-0847">Vitamin C</keyword>
<keyword evidence="8" id="KW-0284">Flavonoid biosynthesis</keyword>
<evidence type="ECO:0000256" key="4">
    <source>
        <dbReference type="ARBA" id="ARBA00022723"/>
    </source>
</evidence>
<name>A0ABD1GIN4_SALDI</name>
<dbReference type="PROSITE" id="PS51471">
    <property type="entry name" value="FE2OG_OXY"/>
    <property type="match status" value="1"/>
</dbReference>
<dbReference type="InterPro" id="IPR050295">
    <property type="entry name" value="Plant_2OG-oxidoreductases"/>
</dbReference>
<feature type="region of interest" description="Disordered" evidence="10">
    <location>
        <begin position="1"/>
        <end position="20"/>
    </location>
</feature>
<dbReference type="GO" id="GO:0046872">
    <property type="term" value="F:metal ion binding"/>
    <property type="evidence" value="ECO:0007669"/>
    <property type="project" value="UniProtKB-KW"/>
</dbReference>
<dbReference type="GO" id="GO:0009805">
    <property type="term" value="P:coumarin biosynthetic process"/>
    <property type="evidence" value="ECO:0007669"/>
    <property type="project" value="UniProtKB-ARBA"/>
</dbReference>
<sequence length="366" mass="41124">MAEMKISPCEQAEAGSFHPKFMRDEEERPKVAHDQFSDEIPVISFAGIGKGGEARRRIVAASEEWGIFQLVDHGVDVSVVERMSGLALDFFALPSKEKLRFDMSGGKKGGFIVSSHLQGEVVQDWREMVTYFSYPVAARDYSRWPDKPSGWREATEEFSRQVMDLGCKLLEIFSQAMDLEKDALSKACIDMDQKIVVNFYPKCSRPDLTLGLKRHTDPGLITLLLQDQVGGLQATRDGGNTWITVRPILGAFVVNLGDYGHYLSNGRFKNADHQVAVNSKSSRLSIATFLNPAPNARVYPVKVGEGEKPVMDEPITFMEMYKRKMSNDLHLARLKKLPSDQKNTQEECLLEDNKVKSCESLRQILA</sequence>
<organism evidence="12 13">
    <name type="scientific">Salvia divinorum</name>
    <name type="common">Maria pastora</name>
    <name type="synonym">Diviner's sage</name>
    <dbReference type="NCBI Taxonomy" id="28513"/>
    <lineage>
        <taxon>Eukaryota</taxon>
        <taxon>Viridiplantae</taxon>
        <taxon>Streptophyta</taxon>
        <taxon>Embryophyta</taxon>
        <taxon>Tracheophyta</taxon>
        <taxon>Spermatophyta</taxon>
        <taxon>Magnoliopsida</taxon>
        <taxon>eudicotyledons</taxon>
        <taxon>Gunneridae</taxon>
        <taxon>Pentapetalae</taxon>
        <taxon>asterids</taxon>
        <taxon>lamiids</taxon>
        <taxon>Lamiales</taxon>
        <taxon>Lamiaceae</taxon>
        <taxon>Nepetoideae</taxon>
        <taxon>Mentheae</taxon>
        <taxon>Salviinae</taxon>
        <taxon>Salvia</taxon>
        <taxon>Salvia subgen. Calosphace</taxon>
    </lineage>
</organism>
<gene>
    <name evidence="12" type="ORF">AAHA92_19944</name>
</gene>
<evidence type="ECO:0000256" key="9">
    <source>
        <dbReference type="RuleBase" id="RU003682"/>
    </source>
</evidence>
<evidence type="ECO:0000256" key="6">
    <source>
        <dbReference type="ARBA" id="ARBA00023002"/>
    </source>
</evidence>
<dbReference type="EMBL" id="JBEAFC010000008">
    <property type="protein sequence ID" value="KAL1542913.1"/>
    <property type="molecule type" value="Genomic_DNA"/>
</dbReference>
<comment type="pathway">
    <text evidence="2">Secondary metabolite biosynthesis; flavonoid biosynthesis.</text>
</comment>
<evidence type="ECO:0000256" key="8">
    <source>
        <dbReference type="ARBA" id="ARBA00023241"/>
    </source>
</evidence>
<dbReference type="Pfam" id="PF14226">
    <property type="entry name" value="DIOX_N"/>
    <property type="match status" value="1"/>
</dbReference>
<protein>
    <submittedName>
        <fullName evidence="12">Flavanone 3-dioxygenase</fullName>
        <ecNumber evidence="12">1.14.11.9</ecNumber>
    </submittedName>
</protein>
<evidence type="ECO:0000256" key="3">
    <source>
        <dbReference type="ARBA" id="ARBA00008056"/>
    </source>
</evidence>
<comment type="cofactor">
    <cofactor evidence="1">
        <name>L-ascorbate</name>
        <dbReference type="ChEBI" id="CHEBI:38290"/>
    </cofactor>
</comment>
<dbReference type="Gene3D" id="2.60.120.330">
    <property type="entry name" value="B-lactam Antibiotic, Isopenicillin N Synthase, Chain"/>
    <property type="match status" value="1"/>
</dbReference>
<reference evidence="12 13" key="1">
    <citation type="submission" date="2024-06" db="EMBL/GenBank/DDBJ databases">
        <title>A chromosome level genome sequence of Diviner's sage (Salvia divinorum).</title>
        <authorList>
            <person name="Ford S.A."/>
            <person name="Ro D.-K."/>
            <person name="Ness R.W."/>
            <person name="Phillips M.A."/>
        </authorList>
    </citation>
    <scope>NUCLEOTIDE SEQUENCE [LARGE SCALE GENOMIC DNA]</scope>
    <source>
        <strain evidence="12">SAF-2024a</strain>
        <tissue evidence="12">Leaf</tissue>
    </source>
</reference>
<keyword evidence="4 9" id="KW-0479">Metal-binding</keyword>
<proteinExistence type="inferred from homology"/>
<dbReference type="Proteomes" id="UP001567538">
    <property type="component" value="Unassembled WGS sequence"/>
</dbReference>
<accession>A0ABD1GIN4</accession>
<evidence type="ECO:0000256" key="2">
    <source>
        <dbReference type="ARBA" id="ARBA00004966"/>
    </source>
</evidence>
<dbReference type="GO" id="GO:0031418">
    <property type="term" value="F:L-ascorbic acid binding"/>
    <property type="evidence" value="ECO:0007669"/>
    <property type="project" value="UniProtKB-KW"/>
</dbReference>
<dbReference type="InterPro" id="IPR027443">
    <property type="entry name" value="IPNS-like_sf"/>
</dbReference>
<dbReference type="GO" id="GO:0002238">
    <property type="term" value="P:response to molecule of fungal origin"/>
    <property type="evidence" value="ECO:0007669"/>
    <property type="project" value="UniProtKB-ARBA"/>
</dbReference>
<dbReference type="PANTHER" id="PTHR47991">
    <property type="entry name" value="OXOGLUTARATE/IRON-DEPENDENT DIOXYGENASE"/>
    <property type="match status" value="1"/>
</dbReference>
<comment type="caution">
    <text evidence="12">The sequence shown here is derived from an EMBL/GenBank/DDBJ whole genome shotgun (WGS) entry which is preliminary data.</text>
</comment>
<dbReference type="GO" id="GO:0009813">
    <property type="term" value="P:flavonoid biosynthetic process"/>
    <property type="evidence" value="ECO:0007669"/>
    <property type="project" value="UniProtKB-KW"/>
</dbReference>
<keyword evidence="13" id="KW-1185">Reference proteome</keyword>
<keyword evidence="7 9" id="KW-0408">Iron</keyword>
<keyword evidence="6 9" id="KW-0560">Oxidoreductase</keyword>
<evidence type="ECO:0000256" key="7">
    <source>
        <dbReference type="ARBA" id="ARBA00023004"/>
    </source>
</evidence>
<dbReference type="InterPro" id="IPR026992">
    <property type="entry name" value="DIOX_N"/>
</dbReference>
<evidence type="ECO:0000256" key="5">
    <source>
        <dbReference type="ARBA" id="ARBA00022896"/>
    </source>
</evidence>
<dbReference type="InterPro" id="IPR005123">
    <property type="entry name" value="Oxoglu/Fe-dep_dioxygenase_dom"/>
</dbReference>
<evidence type="ECO:0000256" key="10">
    <source>
        <dbReference type="SAM" id="MobiDB-lite"/>
    </source>
</evidence>
<dbReference type="AlphaFoldDB" id="A0ABD1GIN4"/>
<dbReference type="InterPro" id="IPR044861">
    <property type="entry name" value="IPNS-like_FE2OG_OXY"/>
</dbReference>
<evidence type="ECO:0000259" key="11">
    <source>
        <dbReference type="PROSITE" id="PS51471"/>
    </source>
</evidence>
<comment type="similarity">
    <text evidence="3 9">Belongs to the iron/ascorbate-dependent oxidoreductase family.</text>
</comment>
<evidence type="ECO:0000313" key="12">
    <source>
        <dbReference type="EMBL" id="KAL1542913.1"/>
    </source>
</evidence>